<feature type="chain" id="PRO_5035308213" evidence="3">
    <location>
        <begin position="19"/>
        <end position="347"/>
    </location>
</feature>
<dbReference type="RefSeq" id="WP_202658883.1">
    <property type="nucleotide sequence ID" value="NZ_JAESVP010000003.1"/>
</dbReference>
<dbReference type="Gene3D" id="2.40.50.100">
    <property type="match status" value="1"/>
</dbReference>
<dbReference type="PANTHER" id="PTHR30469:SF15">
    <property type="entry name" value="HLYD FAMILY OF SECRETION PROTEINS"/>
    <property type="match status" value="1"/>
</dbReference>
<dbReference type="InterPro" id="IPR006143">
    <property type="entry name" value="RND_pump_MFP"/>
</dbReference>
<dbReference type="NCBIfam" id="TIGR01730">
    <property type="entry name" value="RND_mfp"/>
    <property type="match status" value="1"/>
</dbReference>
<dbReference type="GO" id="GO:1990281">
    <property type="term" value="C:efflux pump complex"/>
    <property type="evidence" value="ECO:0007669"/>
    <property type="project" value="TreeGrafter"/>
</dbReference>
<sequence length="347" mass="35797">MKRLALFLLMPLPLWAESAPPARPVVTEIVIADPTRQRSFPGVIAAETQTVLAFQTLGRLATLPVSPGDTVHKGDVVATLDQVTLQEDVAAAKAAANAAGAQADFAQQSLARVRELVRRNVASTAQMEQAQAGADTAAAQVAAAEADLARAQDAARFGTLTAPADGIVLSTAAEVGSVLSAGSPVLTLAAQGGREAVIDVPAEFVVLLPADARFEVRASQGARQSIPATLRLIEPEAGASLRSRRLRLTMGPTPAEYRLGSLITATIVAGSAPVVTLPLSALSGPPDKRVVWRVDPADRAVHAVPVTPGKTLRDRVVVSQGIAAGDEIVVRGAASLTEGQIVGARVE</sequence>
<evidence type="ECO:0000259" key="4">
    <source>
        <dbReference type="Pfam" id="PF25967"/>
    </source>
</evidence>
<comment type="caution">
    <text evidence="5">The sequence shown here is derived from an EMBL/GenBank/DDBJ whole genome shotgun (WGS) entry which is preliminary data.</text>
</comment>
<reference evidence="5" key="1">
    <citation type="submission" date="2021-01" db="EMBL/GenBank/DDBJ databases">
        <title>Genome seq and assembly of Tabrizicola sp. KVB23.</title>
        <authorList>
            <person name="Chhetri G."/>
        </authorList>
    </citation>
    <scope>NUCLEOTIDE SEQUENCE</scope>
    <source>
        <strain evidence="5">KVB23</strain>
    </source>
</reference>
<dbReference type="Gene3D" id="1.10.287.470">
    <property type="entry name" value="Helix hairpin bin"/>
    <property type="match status" value="1"/>
</dbReference>
<proteinExistence type="inferred from homology"/>
<gene>
    <name evidence="5" type="ORF">JI744_06420</name>
</gene>
<keyword evidence="2" id="KW-0175">Coiled coil</keyword>
<dbReference type="Proteomes" id="UP000619033">
    <property type="component" value="Unassembled WGS sequence"/>
</dbReference>
<feature type="coiled-coil region" evidence="2">
    <location>
        <begin position="127"/>
        <end position="154"/>
    </location>
</feature>
<evidence type="ECO:0000256" key="1">
    <source>
        <dbReference type="ARBA" id="ARBA00009477"/>
    </source>
</evidence>
<dbReference type="Gene3D" id="2.40.30.170">
    <property type="match status" value="1"/>
</dbReference>
<evidence type="ECO:0000313" key="5">
    <source>
        <dbReference type="EMBL" id="MBL4927735.1"/>
    </source>
</evidence>
<dbReference type="Pfam" id="PF25967">
    <property type="entry name" value="RND-MFP_C"/>
    <property type="match status" value="1"/>
</dbReference>
<comment type="similarity">
    <text evidence="1">Belongs to the membrane fusion protein (MFP) (TC 8.A.1) family.</text>
</comment>
<feature type="domain" description="Multidrug resistance protein MdtA-like C-terminal permuted SH3" evidence="4">
    <location>
        <begin position="274"/>
        <end position="333"/>
    </location>
</feature>
<dbReference type="EMBL" id="JAESVP010000003">
    <property type="protein sequence ID" value="MBL4927735.1"/>
    <property type="molecule type" value="Genomic_DNA"/>
</dbReference>
<dbReference type="SUPFAM" id="SSF111369">
    <property type="entry name" value="HlyD-like secretion proteins"/>
    <property type="match status" value="1"/>
</dbReference>
<dbReference type="InterPro" id="IPR058627">
    <property type="entry name" value="MdtA-like_C"/>
</dbReference>
<feature type="signal peptide" evidence="3">
    <location>
        <begin position="1"/>
        <end position="18"/>
    </location>
</feature>
<dbReference type="AlphaFoldDB" id="A0A8J7MMT3"/>
<dbReference type="GO" id="GO:0015562">
    <property type="term" value="F:efflux transmembrane transporter activity"/>
    <property type="evidence" value="ECO:0007669"/>
    <property type="project" value="TreeGrafter"/>
</dbReference>
<organism evidence="5 6">
    <name type="scientific">Fuscibacter oryzae</name>
    <dbReference type="NCBI Taxonomy" id="2803939"/>
    <lineage>
        <taxon>Bacteria</taxon>
        <taxon>Pseudomonadati</taxon>
        <taxon>Pseudomonadota</taxon>
        <taxon>Alphaproteobacteria</taxon>
        <taxon>Rhodobacterales</taxon>
        <taxon>Paracoccaceae</taxon>
        <taxon>Fuscibacter</taxon>
    </lineage>
</organism>
<name>A0A8J7MMT3_9RHOB</name>
<keyword evidence="6" id="KW-1185">Reference proteome</keyword>
<evidence type="ECO:0000256" key="2">
    <source>
        <dbReference type="SAM" id="Coils"/>
    </source>
</evidence>
<keyword evidence="3" id="KW-0732">Signal</keyword>
<dbReference type="PANTHER" id="PTHR30469">
    <property type="entry name" value="MULTIDRUG RESISTANCE PROTEIN MDTA"/>
    <property type="match status" value="1"/>
</dbReference>
<evidence type="ECO:0000313" key="6">
    <source>
        <dbReference type="Proteomes" id="UP000619033"/>
    </source>
</evidence>
<protein>
    <submittedName>
        <fullName evidence="5">Efflux RND transporter periplasmic adaptor subunit</fullName>
    </submittedName>
</protein>
<dbReference type="Gene3D" id="2.40.420.20">
    <property type="match status" value="1"/>
</dbReference>
<evidence type="ECO:0000256" key="3">
    <source>
        <dbReference type="SAM" id="SignalP"/>
    </source>
</evidence>
<accession>A0A8J7MMT3</accession>